<reference evidence="2 3" key="1">
    <citation type="submission" date="2019-07" db="EMBL/GenBank/DDBJ databases">
        <authorList>
            <person name="Kim J."/>
        </authorList>
    </citation>
    <scope>NUCLEOTIDE SEQUENCE [LARGE SCALE GENOMIC DNA]</scope>
    <source>
        <strain evidence="2 3">MJ1a</strain>
    </source>
</reference>
<name>A0A563U4B8_9SPHI</name>
<evidence type="ECO:0000313" key="3">
    <source>
        <dbReference type="Proteomes" id="UP000318010"/>
    </source>
</evidence>
<organism evidence="2 3">
    <name type="scientific">Mucilaginibacter achroorhodeus</name>
    <dbReference type="NCBI Taxonomy" id="2599294"/>
    <lineage>
        <taxon>Bacteria</taxon>
        <taxon>Pseudomonadati</taxon>
        <taxon>Bacteroidota</taxon>
        <taxon>Sphingobacteriia</taxon>
        <taxon>Sphingobacteriales</taxon>
        <taxon>Sphingobacteriaceae</taxon>
        <taxon>Mucilaginibacter</taxon>
    </lineage>
</organism>
<dbReference type="EMBL" id="VOEI01000003">
    <property type="protein sequence ID" value="TWR26189.1"/>
    <property type="molecule type" value="Genomic_DNA"/>
</dbReference>
<keyword evidence="3" id="KW-1185">Reference proteome</keyword>
<dbReference type="OrthoDB" id="799498at2"/>
<protein>
    <submittedName>
        <fullName evidence="2">Uncharacterized protein</fullName>
    </submittedName>
</protein>
<dbReference type="Proteomes" id="UP000318010">
    <property type="component" value="Unassembled WGS sequence"/>
</dbReference>
<comment type="caution">
    <text evidence="2">The sequence shown here is derived from an EMBL/GenBank/DDBJ whole genome shotgun (WGS) entry which is preliminary data.</text>
</comment>
<proteinExistence type="predicted"/>
<dbReference type="AlphaFoldDB" id="A0A563U4B8"/>
<dbReference type="RefSeq" id="WP_146271374.1">
    <property type="nucleotide sequence ID" value="NZ_VOEI01000003.1"/>
</dbReference>
<keyword evidence="1" id="KW-0175">Coiled coil</keyword>
<accession>A0A563U4B8</accession>
<gene>
    <name evidence="2" type="ORF">FPZ42_11215</name>
</gene>
<evidence type="ECO:0000313" key="2">
    <source>
        <dbReference type="EMBL" id="TWR26189.1"/>
    </source>
</evidence>
<evidence type="ECO:0000256" key="1">
    <source>
        <dbReference type="SAM" id="Coils"/>
    </source>
</evidence>
<sequence>MSTQDFHQHIERLKAQTDKLKDTLSAFHANYTTLQFGMNRLQNELKRSREEFEQITYNIELPTAPVIQMKTPNKDDQQLTA</sequence>
<feature type="coiled-coil region" evidence="1">
    <location>
        <begin position="10"/>
        <end position="58"/>
    </location>
</feature>